<dbReference type="Gene3D" id="1.10.10.60">
    <property type="entry name" value="Homeodomain-like"/>
    <property type="match status" value="2"/>
</dbReference>
<keyword evidence="2" id="KW-0238">DNA-binding</keyword>
<accession>A0ABV1DQN7</accession>
<dbReference type="SMART" id="SM00342">
    <property type="entry name" value="HTH_ARAC"/>
    <property type="match status" value="1"/>
</dbReference>
<dbReference type="Pfam" id="PF14526">
    <property type="entry name" value="Cass2"/>
    <property type="match status" value="1"/>
</dbReference>
<dbReference type="Pfam" id="PF12833">
    <property type="entry name" value="HTH_18"/>
    <property type="match status" value="1"/>
</dbReference>
<name>A0ABV1DQN7_9FIRM</name>
<dbReference type="InterPro" id="IPR011256">
    <property type="entry name" value="Reg_factor_effector_dom_sf"/>
</dbReference>
<dbReference type="PROSITE" id="PS01124">
    <property type="entry name" value="HTH_ARAC_FAMILY_2"/>
    <property type="match status" value="1"/>
</dbReference>
<dbReference type="EMBL" id="JBBMFP010000016">
    <property type="protein sequence ID" value="MEQ2432701.1"/>
    <property type="molecule type" value="Genomic_DNA"/>
</dbReference>
<evidence type="ECO:0000256" key="2">
    <source>
        <dbReference type="ARBA" id="ARBA00023125"/>
    </source>
</evidence>
<reference evidence="5 6" key="1">
    <citation type="submission" date="2024-03" db="EMBL/GenBank/DDBJ databases">
        <title>Human intestinal bacterial collection.</title>
        <authorList>
            <person name="Pauvert C."/>
            <person name="Hitch T.C.A."/>
            <person name="Clavel T."/>
        </authorList>
    </citation>
    <scope>NUCLEOTIDE SEQUENCE [LARGE SCALE GENOMIC DNA]</scope>
    <source>
        <strain evidence="5 6">CLA-SR-H028</strain>
    </source>
</reference>
<dbReference type="InterPro" id="IPR020449">
    <property type="entry name" value="Tscrpt_reg_AraC-type_HTH"/>
</dbReference>
<keyword evidence="3" id="KW-0804">Transcription</keyword>
<evidence type="ECO:0000256" key="1">
    <source>
        <dbReference type="ARBA" id="ARBA00023015"/>
    </source>
</evidence>
<protein>
    <submittedName>
        <fullName evidence="5">Helix-turn-helix domain-containing protein</fullName>
    </submittedName>
</protein>
<comment type="caution">
    <text evidence="5">The sequence shown here is derived from an EMBL/GenBank/DDBJ whole genome shotgun (WGS) entry which is preliminary data.</text>
</comment>
<dbReference type="InterPro" id="IPR009057">
    <property type="entry name" value="Homeodomain-like_sf"/>
</dbReference>
<dbReference type="Gene3D" id="3.20.80.10">
    <property type="entry name" value="Regulatory factor, effector binding domain"/>
    <property type="match status" value="1"/>
</dbReference>
<organism evidence="5 6">
    <name type="scientific">Blautia caccae</name>
    <dbReference type="NCBI Taxonomy" id="3133175"/>
    <lineage>
        <taxon>Bacteria</taxon>
        <taxon>Bacillati</taxon>
        <taxon>Bacillota</taxon>
        <taxon>Clostridia</taxon>
        <taxon>Lachnospirales</taxon>
        <taxon>Lachnospiraceae</taxon>
        <taxon>Blautia</taxon>
    </lineage>
</organism>
<dbReference type="SUPFAM" id="SSF55136">
    <property type="entry name" value="Probable bacterial effector-binding domain"/>
    <property type="match status" value="1"/>
</dbReference>
<dbReference type="RefSeq" id="WP_148392074.1">
    <property type="nucleotide sequence ID" value="NZ_JBBMFP010000016.1"/>
</dbReference>
<dbReference type="InterPro" id="IPR018062">
    <property type="entry name" value="HTH_AraC-typ_CS"/>
</dbReference>
<dbReference type="PROSITE" id="PS00041">
    <property type="entry name" value="HTH_ARAC_FAMILY_1"/>
    <property type="match status" value="1"/>
</dbReference>
<sequence>MDLLTRMDLALAYVENNLTGEIDQEVLARIACCSIYNFSRMFSFITDISLTEYIRRRRLTMAAMELQQGGNIKVIDLALKYGYDSPVSFSRAFRTLHGVTPTEARAGGVTLKAYPRISFQISVKGEKRMDYRIENKEAFQVFGYEGIFNTDGIGVNADILHDNAVHPNNPHELWNQNYVNGAYEKLAADAGDLPLFVSPGLCKVHGVCDYKQTEPGTFAYMQCAFRNKNSKVDGYTVANIPASTWVIFPSEKFKWDNVVEVVNNLHKRFFSEWLPTAEYEQVNGMNFEIYGGDSDMGYVELWYAVKKKV</sequence>
<gene>
    <name evidence="5" type="ORF">WMO65_17005</name>
</gene>
<feature type="domain" description="HTH araC/xylS-type" evidence="4">
    <location>
        <begin position="8"/>
        <end position="107"/>
    </location>
</feature>
<dbReference type="PANTHER" id="PTHR47504:SF5">
    <property type="entry name" value="RIGHT ORIGIN-BINDING PROTEIN"/>
    <property type="match status" value="1"/>
</dbReference>
<dbReference type="Proteomes" id="UP001457898">
    <property type="component" value="Unassembled WGS sequence"/>
</dbReference>
<evidence type="ECO:0000256" key="3">
    <source>
        <dbReference type="ARBA" id="ARBA00023163"/>
    </source>
</evidence>
<dbReference type="InterPro" id="IPR018060">
    <property type="entry name" value="HTH_AraC"/>
</dbReference>
<keyword evidence="1" id="KW-0805">Transcription regulation</keyword>
<dbReference type="SUPFAM" id="SSF46689">
    <property type="entry name" value="Homeodomain-like"/>
    <property type="match status" value="2"/>
</dbReference>
<evidence type="ECO:0000259" key="4">
    <source>
        <dbReference type="PROSITE" id="PS01124"/>
    </source>
</evidence>
<dbReference type="PANTHER" id="PTHR47504">
    <property type="entry name" value="RIGHT ORIGIN-BINDING PROTEIN"/>
    <property type="match status" value="1"/>
</dbReference>
<evidence type="ECO:0000313" key="6">
    <source>
        <dbReference type="Proteomes" id="UP001457898"/>
    </source>
</evidence>
<evidence type="ECO:0000313" key="5">
    <source>
        <dbReference type="EMBL" id="MEQ2432701.1"/>
    </source>
</evidence>
<keyword evidence="6" id="KW-1185">Reference proteome</keyword>
<dbReference type="InterPro" id="IPR029441">
    <property type="entry name" value="Cass2"/>
</dbReference>
<dbReference type="InterPro" id="IPR050959">
    <property type="entry name" value="MarA-like"/>
</dbReference>
<proteinExistence type="predicted"/>
<dbReference type="PRINTS" id="PR00032">
    <property type="entry name" value="HTHARAC"/>
</dbReference>